<evidence type="ECO:0000313" key="2">
    <source>
        <dbReference type="Proteomes" id="UP000280819"/>
    </source>
</evidence>
<gene>
    <name evidence="1" type="ORF">EII34_06455</name>
</gene>
<comment type="caution">
    <text evidence="1">The sequence shown here is derived from an EMBL/GenBank/DDBJ whole genome shotgun (WGS) entry which is preliminary data.</text>
</comment>
<evidence type="ECO:0000313" key="1">
    <source>
        <dbReference type="EMBL" id="RRD05371.1"/>
    </source>
</evidence>
<proteinExistence type="predicted"/>
<dbReference type="EMBL" id="RQZG01000006">
    <property type="protein sequence ID" value="RRD05371.1"/>
    <property type="molecule type" value="Genomic_DNA"/>
</dbReference>
<sequence length="74" mass="7962">MGVGIWLRGGDAEEALKLVRPEGTLVGEPVRPAVPPGTTGEFMWSNRTPHGIVSDFQCRSQTGAGFSNVIVMHR</sequence>
<organism evidence="1 2">
    <name type="scientific">Arachnia propionica</name>
    <dbReference type="NCBI Taxonomy" id="1750"/>
    <lineage>
        <taxon>Bacteria</taxon>
        <taxon>Bacillati</taxon>
        <taxon>Actinomycetota</taxon>
        <taxon>Actinomycetes</taxon>
        <taxon>Propionibacteriales</taxon>
        <taxon>Propionibacteriaceae</taxon>
        <taxon>Arachnia</taxon>
    </lineage>
</organism>
<dbReference type="AlphaFoldDB" id="A0A3P1T790"/>
<name>A0A3P1T790_9ACTN</name>
<dbReference type="Proteomes" id="UP000280819">
    <property type="component" value="Unassembled WGS sequence"/>
</dbReference>
<accession>A0A3P1T790</accession>
<protein>
    <submittedName>
        <fullName evidence="1">Uncharacterized protein</fullName>
    </submittedName>
</protein>
<reference evidence="1 2" key="1">
    <citation type="submission" date="2018-11" db="EMBL/GenBank/DDBJ databases">
        <title>Genomes From Bacteria Associated with the Canine Oral Cavity: a Test Case for Automated Genome-Based Taxonomic Assignment.</title>
        <authorList>
            <person name="Coil D.A."/>
            <person name="Jospin G."/>
            <person name="Darling A.E."/>
            <person name="Wallis C."/>
            <person name="Davis I.J."/>
            <person name="Harris S."/>
            <person name="Eisen J.A."/>
            <person name="Holcombe L.J."/>
            <person name="O'Flynn C."/>
        </authorList>
    </citation>
    <scope>NUCLEOTIDE SEQUENCE [LARGE SCALE GENOMIC DNA]</scope>
    <source>
        <strain evidence="1 2">OH887_COT-365</strain>
    </source>
</reference>
<dbReference type="RefSeq" id="WP_124844120.1">
    <property type="nucleotide sequence ID" value="NZ_RQZG01000006.1"/>
</dbReference>